<dbReference type="Proteomes" id="UP000284644">
    <property type="component" value="Unassembled WGS sequence"/>
</dbReference>
<evidence type="ECO:0000256" key="1">
    <source>
        <dbReference type="SAM" id="Phobius"/>
    </source>
</evidence>
<dbReference type="EMBL" id="CYZD01000005">
    <property type="protein sequence ID" value="CUO08605.1"/>
    <property type="molecule type" value="Genomic_DNA"/>
</dbReference>
<evidence type="ECO:0000313" key="4">
    <source>
        <dbReference type="EMBL" id="RHE12614.1"/>
    </source>
</evidence>
<evidence type="ECO:0000313" key="10">
    <source>
        <dbReference type="Proteomes" id="UP000284644"/>
    </source>
</evidence>
<dbReference type="EMBL" id="QSJW01000005">
    <property type="protein sequence ID" value="RHE12614.1"/>
    <property type="molecule type" value="Genomic_DNA"/>
</dbReference>
<sequence length="230" mass="24974">MNRVQFMEQLKKLLSDISEEERQEALEYYESYFDDAGEDQEAEVIRELGSPGKVAAIIKEDLKSSSQNYGEFTENGFQDERADNERQMPQNRVDRGYHAERKGGKASVILVLILLVFISPLIKGAVGGVLGFIVALALLPFLVVFGIGAAVVGLFVAAVAVIGAGIGTCFTALPFGVLLVGIGLLLFALALVGLVFLKWAATCALPAILRNFTDFCCRIVNRGRKEGERA</sequence>
<dbReference type="Proteomes" id="UP000409147">
    <property type="component" value="Unassembled WGS sequence"/>
</dbReference>
<evidence type="ECO:0000313" key="11">
    <source>
        <dbReference type="Proteomes" id="UP000285839"/>
    </source>
</evidence>
<evidence type="ECO:0000313" key="3">
    <source>
        <dbReference type="EMBL" id="RGR48570.1"/>
    </source>
</evidence>
<feature type="transmembrane region" description="Helical" evidence="1">
    <location>
        <begin position="141"/>
        <end position="163"/>
    </location>
</feature>
<dbReference type="EMBL" id="QRUH01000007">
    <property type="protein sequence ID" value="RGR48570.1"/>
    <property type="molecule type" value="Genomic_DNA"/>
</dbReference>
<feature type="transmembrane region" description="Helical" evidence="1">
    <location>
        <begin position="108"/>
        <end position="135"/>
    </location>
</feature>
<dbReference type="EMBL" id="CABHNB010000038">
    <property type="protein sequence ID" value="VUX16740.1"/>
    <property type="molecule type" value="Genomic_DNA"/>
</dbReference>
<name>A0A174C9P8_9FIRM</name>
<evidence type="ECO:0000313" key="7">
    <source>
        <dbReference type="EMBL" id="VUX16740.1"/>
    </source>
</evidence>
<dbReference type="EMBL" id="QRHZ01000006">
    <property type="protein sequence ID" value="RHG16498.1"/>
    <property type="molecule type" value="Genomic_DNA"/>
</dbReference>
<dbReference type="EMBL" id="QROS01000005">
    <property type="protein sequence ID" value="RHL47656.1"/>
    <property type="molecule type" value="Genomic_DNA"/>
</dbReference>
<gene>
    <name evidence="6" type="ORF">DW021_08210</name>
    <name evidence="5" type="ORF">DW272_12720</name>
    <name evidence="4" type="ORF">DW767_09720</name>
    <name evidence="3" type="ORF">DWY46_09885</name>
    <name evidence="2" type="ORF">ERS852394_01457</name>
    <name evidence="7" type="ORF">ROSSTS7063_02649</name>
</gene>
<dbReference type="Proteomes" id="UP000095409">
    <property type="component" value="Unassembled WGS sequence"/>
</dbReference>
<protein>
    <submittedName>
        <fullName evidence="2">Predicted membrane protein</fullName>
    </submittedName>
</protein>
<evidence type="ECO:0000313" key="8">
    <source>
        <dbReference type="Proteomes" id="UP000095409"/>
    </source>
</evidence>
<dbReference type="GeneID" id="79804952"/>
<dbReference type="Pfam" id="PF22564">
    <property type="entry name" value="HAAS"/>
    <property type="match status" value="1"/>
</dbReference>
<keyword evidence="1" id="KW-1133">Transmembrane helix</keyword>
<dbReference type="Proteomes" id="UP000285897">
    <property type="component" value="Unassembled WGS sequence"/>
</dbReference>
<evidence type="ECO:0000313" key="9">
    <source>
        <dbReference type="Proteomes" id="UP000284220"/>
    </source>
</evidence>
<evidence type="ECO:0000313" key="2">
    <source>
        <dbReference type="EMBL" id="CUO08605.1"/>
    </source>
</evidence>
<evidence type="ECO:0000313" key="13">
    <source>
        <dbReference type="Proteomes" id="UP000409147"/>
    </source>
</evidence>
<keyword evidence="13" id="KW-1185">Reference proteome</keyword>
<dbReference type="AlphaFoldDB" id="A0A174C9P8"/>
<reference evidence="2 8" key="1">
    <citation type="submission" date="2015-09" db="EMBL/GenBank/DDBJ databases">
        <authorList>
            <consortium name="Pathogen Informatics"/>
        </authorList>
    </citation>
    <scope>NUCLEOTIDE SEQUENCE [LARGE SCALE GENOMIC DNA]</scope>
    <source>
        <strain evidence="2 8">2789STDY5608837</strain>
    </source>
</reference>
<accession>A0A174C9P8</accession>
<evidence type="ECO:0000313" key="6">
    <source>
        <dbReference type="EMBL" id="RHL47656.1"/>
    </source>
</evidence>
<reference evidence="7 13" key="3">
    <citation type="submission" date="2019-07" db="EMBL/GenBank/DDBJ databases">
        <authorList>
            <person name="Hibberd C M."/>
            <person name="Gehrig L. J."/>
            <person name="Chang H.-W."/>
            <person name="Venkatesh S."/>
        </authorList>
    </citation>
    <scope>NUCLEOTIDE SEQUENCE [LARGE SCALE GENOMIC DNA]</scope>
    <source>
        <strain evidence="7">Ruminococcus_obeum_SSTS_Bg7063</strain>
    </source>
</reference>
<evidence type="ECO:0000313" key="5">
    <source>
        <dbReference type="EMBL" id="RHG16498.1"/>
    </source>
</evidence>
<feature type="transmembrane region" description="Helical" evidence="1">
    <location>
        <begin position="175"/>
        <end position="201"/>
    </location>
</feature>
<dbReference type="Proteomes" id="UP000285839">
    <property type="component" value="Unassembled WGS sequence"/>
</dbReference>
<keyword evidence="1" id="KW-0812">Transmembrane</keyword>
<reference evidence="9 10" key="2">
    <citation type="submission" date="2018-08" db="EMBL/GenBank/DDBJ databases">
        <title>A genome reference for cultivated species of the human gut microbiota.</title>
        <authorList>
            <person name="Zou Y."/>
            <person name="Xue W."/>
            <person name="Luo G."/>
        </authorList>
    </citation>
    <scope>NUCLEOTIDE SEQUENCE [LARGE SCALE GENOMIC DNA]</scope>
    <source>
        <strain evidence="3 11">AF25-21</strain>
        <strain evidence="6 12">AF37-6AC</strain>
        <strain evidence="5 9">AM22-9LB</strain>
        <strain evidence="4 10">AM29-25AC</strain>
    </source>
</reference>
<dbReference type="Proteomes" id="UP000284220">
    <property type="component" value="Unassembled WGS sequence"/>
</dbReference>
<evidence type="ECO:0000313" key="12">
    <source>
        <dbReference type="Proteomes" id="UP000285897"/>
    </source>
</evidence>
<organism evidence="2 8">
    <name type="scientific">Blautia obeum</name>
    <dbReference type="NCBI Taxonomy" id="40520"/>
    <lineage>
        <taxon>Bacteria</taxon>
        <taxon>Bacillati</taxon>
        <taxon>Bacillota</taxon>
        <taxon>Clostridia</taxon>
        <taxon>Lachnospirales</taxon>
        <taxon>Lachnospiraceae</taxon>
        <taxon>Blautia</taxon>
    </lineage>
</organism>
<keyword evidence="1" id="KW-0472">Membrane</keyword>
<dbReference type="RefSeq" id="WP_005424940.1">
    <property type="nucleotide sequence ID" value="NZ_CABHNB010000038.1"/>
</dbReference>
<proteinExistence type="predicted"/>